<proteinExistence type="predicted"/>
<dbReference type="Proteomes" id="UP001214415">
    <property type="component" value="Chromosome 1"/>
</dbReference>
<feature type="compositionally biased region" description="Polar residues" evidence="1">
    <location>
        <begin position="118"/>
        <end position="129"/>
    </location>
</feature>
<keyword evidence="3" id="KW-1185">Reference proteome</keyword>
<accession>A0AAF0ECL6</accession>
<feature type="compositionally biased region" description="Basic and acidic residues" evidence="1">
    <location>
        <begin position="108"/>
        <end position="117"/>
    </location>
</feature>
<evidence type="ECO:0000313" key="2">
    <source>
        <dbReference type="EMBL" id="WFD21918.1"/>
    </source>
</evidence>
<feature type="region of interest" description="Disordered" evidence="1">
    <location>
        <begin position="76"/>
        <end position="129"/>
    </location>
</feature>
<feature type="region of interest" description="Disordered" evidence="1">
    <location>
        <begin position="264"/>
        <end position="303"/>
    </location>
</feature>
<feature type="compositionally biased region" description="Polar residues" evidence="1">
    <location>
        <begin position="273"/>
        <end position="294"/>
    </location>
</feature>
<protein>
    <submittedName>
        <fullName evidence="2">Uncharacterized protein</fullName>
    </submittedName>
</protein>
<dbReference type="AlphaFoldDB" id="A0AAF0ECL6"/>
<name>A0AAF0ECL6_9BASI</name>
<dbReference type="EMBL" id="CP119900">
    <property type="protein sequence ID" value="WFD21918.1"/>
    <property type="molecule type" value="Genomic_DNA"/>
</dbReference>
<gene>
    <name evidence="2" type="ORF">MEQU1_000577</name>
</gene>
<sequence length="303" mass="32705">MADEPMSAAAALLAVNEDERQIRFTETEVDAFAKKVEDKVSDLVGGLSHWWSGVQSQDHIDQSGGVVNAARSEISKWDSQMQSHSDRARELSRSTAEPLGDGAPFELSTEKEDEHPSLSKSLQETQMATSPERGSIWQLLESHAWKSFRQLAAHSQVERIQSQLTSLAQNGSESTTGLHSTLKDADSLARKYMQSGESALQSVSKDFQTLVHEVMQKSANNKEASTDQLALPADMTGGESLHVVGGDDDDFVWDDDDDLAVTGTANADLLSADTESAPTSGTKSLPASATSTHSPIDADSDWD</sequence>
<evidence type="ECO:0000256" key="1">
    <source>
        <dbReference type="SAM" id="MobiDB-lite"/>
    </source>
</evidence>
<organism evidence="2 3">
    <name type="scientific">Malassezia equina</name>
    <dbReference type="NCBI Taxonomy" id="1381935"/>
    <lineage>
        <taxon>Eukaryota</taxon>
        <taxon>Fungi</taxon>
        <taxon>Dikarya</taxon>
        <taxon>Basidiomycota</taxon>
        <taxon>Ustilaginomycotina</taxon>
        <taxon>Malasseziomycetes</taxon>
        <taxon>Malasseziales</taxon>
        <taxon>Malasseziaceae</taxon>
        <taxon>Malassezia</taxon>
    </lineage>
</organism>
<reference evidence="2" key="1">
    <citation type="submission" date="2023-03" db="EMBL/GenBank/DDBJ databases">
        <title>Mating type loci evolution in Malassezia.</title>
        <authorList>
            <person name="Coelho M.A."/>
        </authorList>
    </citation>
    <scope>NUCLEOTIDE SEQUENCE</scope>
    <source>
        <strain evidence="2">CBS 12830</strain>
    </source>
</reference>
<evidence type="ECO:0000313" key="3">
    <source>
        <dbReference type="Proteomes" id="UP001214415"/>
    </source>
</evidence>